<keyword evidence="2" id="KW-1185">Reference proteome</keyword>
<evidence type="ECO:0000313" key="2">
    <source>
        <dbReference type="Proteomes" id="UP000535589"/>
    </source>
</evidence>
<evidence type="ECO:0000313" key="1">
    <source>
        <dbReference type="EMBL" id="NLS13771.1"/>
    </source>
</evidence>
<organism evidence="1 2">
    <name type="scientific">Vibrio agarilyticus</name>
    <dbReference type="NCBI Taxonomy" id="2726741"/>
    <lineage>
        <taxon>Bacteria</taxon>
        <taxon>Pseudomonadati</taxon>
        <taxon>Pseudomonadota</taxon>
        <taxon>Gammaproteobacteria</taxon>
        <taxon>Vibrionales</taxon>
        <taxon>Vibrionaceae</taxon>
        <taxon>Vibrio</taxon>
    </lineage>
</organism>
<dbReference type="AlphaFoldDB" id="A0A7X8TSF7"/>
<name>A0A7X8TSF7_9VIBR</name>
<gene>
    <name evidence="1" type="ORF">HGP28_12805</name>
</gene>
<reference evidence="1 2" key="1">
    <citation type="submission" date="2020-04" db="EMBL/GenBank/DDBJ databases">
        <title>Vibrio sp. SM6, a novel species isolated from seawater.</title>
        <authorList>
            <person name="Wang X."/>
        </authorList>
    </citation>
    <scope>NUCLEOTIDE SEQUENCE [LARGE SCALE GENOMIC DNA]</scope>
    <source>
        <strain evidence="1 2">SM6</strain>
    </source>
</reference>
<comment type="caution">
    <text evidence="1">The sequence shown here is derived from an EMBL/GenBank/DDBJ whole genome shotgun (WGS) entry which is preliminary data.</text>
</comment>
<sequence>MSDKTKIEQRFTAEFYALWQMEGFGEADLDHSEPWGQPWSWDNHFILDELNPEKQARDCFDNFYHDIAACFERRGNITSLFD</sequence>
<proteinExistence type="predicted"/>
<dbReference type="RefSeq" id="WP_168836869.1">
    <property type="nucleotide sequence ID" value="NZ_JABAIK010000012.1"/>
</dbReference>
<dbReference type="Proteomes" id="UP000535589">
    <property type="component" value="Unassembled WGS sequence"/>
</dbReference>
<dbReference type="EMBL" id="JABAIK010000012">
    <property type="protein sequence ID" value="NLS13771.1"/>
    <property type="molecule type" value="Genomic_DNA"/>
</dbReference>
<protein>
    <submittedName>
        <fullName evidence="1">Uncharacterized protein</fullName>
    </submittedName>
</protein>
<accession>A0A7X8TSF7</accession>